<protein>
    <submittedName>
        <fullName evidence="1">Uncharacterized protein</fullName>
    </submittedName>
</protein>
<dbReference type="Proteomes" id="UP001054837">
    <property type="component" value="Unassembled WGS sequence"/>
</dbReference>
<accession>A0AAV4RQT5</accession>
<organism evidence="1 2">
    <name type="scientific">Caerostris darwini</name>
    <dbReference type="NCBI Taxonomy" id="1538125"/>
    <lineage>
        <taxon>Eukaryota</taxon>
        <taxon>Metazoa</taxon>
        <taxon>Ecdysozoa</taxon>
        <taxon>Arthropoda</taxon>
        <taxon>Chelicerata</taxon>
        <taxon>Arachnida</taxon>
        <taxon>Araneae</taxon>
        <taxon>Araneomorphae</taxon>
        <taxon>Entelegynae</taxon>
        <taxon>Araneoidea</taxon>
        <taxon>Araneidae</taxon>
        <taxon>Caerostris</taxon>
    </lineage>
</organism>
<sequence>MVRKNENARKKEFADGETKMTTLFLLGMQRYPPLGPFFTDAIKIPTKGSISNSESPYFDTAVTEPSAEFNRFQYDFDCSNQ</sequence>
<proteinExistence type="predicted"/>
<reference evidence="1 2" key="1">
    <citation type="submission" date="2021-06" db="EMBL/GenBank/DDBJ databases">
        <title>Caerostris darwini draft genome.</title>
        <authorList>
            <person name="Kono N."/>
            <person name="Arakawa K."/>
        </authorList>
    </citation>
    <scope>NUCLEOTIDE SEQUENCE [LARGE SCALE GENOMIC DNA]</scope>
</reference>
<name>A0AAV4RQT5_9ARAC</name>
<dbReference type="EMBL" id="BPLQ01006518">
    <property type="protein sequence ID" value="GIY23166.1"/>
    <property type="molecule type" value="Genomic_DNA"/>
</dbReference>
<keyword evidence="2" id="KW-1185">Reference proteome</keyword>
<dbReference type="AlphaFoldDB" id="A0AAV4RQT5"/>
<evidence type="ECO:0000313" key="1">
    <source>
        <dbReference type="EMBL" id="GIY23166.1"/>
    </source>
</evidence>
<gene>
    <name evidence="1" type="ORF">CDAR_56041</name>
</gene>
<comment type="caution">
    <text evidence="1">The sequence shown here is derived from an EMBL/GenBank/DDBJ whole genome shotgun (WGS) entry which is preliminary data.</text>
</comment>
<evidence type="ECO:0000313" key="2">
    <source>
        <dbReference type="Proteomes" id="UP001054837"/>
    </source>
</evidence>